<accession>A0ABQ5XF19</accession>
<sequence length="90" mass="9947">MGETETSVAIHVDAMSDAVLRAALLSHIERNPGASDTLEGIQRYWLMLPASGEIARSLEEVLLELVETRHMRRTALPDGGVLYTVRHPKP</sequence>
<evidence type="ECO:0000313" key="1">
    <source>
        <dbReference type="EMBL" id="GLQ89907.1"/>
    </source>
</evidence>
<dbReference type="EMBL" id="BSOA01000044">
    <property type="protein sequence ID" value="GLQ89907.1"/>
    <property type="molecule type" value="Genomic_DNA"/>
</dbReference>
<gene>
    <name evidence="1" type="ORF">GCM10007898_34820</name>
</gene>
<keyword evidence="2" id="KW-1185">Reference proteome</keyword>
<comment type="caution">
    <text evidence="1">The sequence shown here is derived from an EMBL/GenBank/DDBJ whole genome shotgun (WGS) entry which is preliminary data.</text>
</comment>
<organism evidence="1 2">
    <name type="scientific">Dyella flagellata</name>
    <dbReference type="NCBI Taxonomy" id="1867833"/>
    <lineage>
        <taxon>Bacteria</taxon>
        <taxon>Pseudomonadati</taxon>
        <taxon>Pseudomonadota</taxon>
        <taxon>Gammaproteobacteria</taxon>
        <taxon>Lysobacterales</taxon>
        <taxon>Rhodanobacteraceae</taxon>
        <taxon>Dyella</taxon>
    </lineage>
</organism>
<name>A0ABQ5XF19_9GAMM</name>
<dbReference type="Proteomes" id="UP001156627">
    <property type="component" value="Unassembled WGS sequence"/>
</dbReference>
<reference evidence="2" key="1">
    <citation type="journal article" date="2019" name="Int. J. Syst. Evol. Microbiol.">
        <title>The Global Catalogue of Microorganisms (GCM) 10K type strain sequencing project: providing services to taxonomists for standard genome sequencing and annotation.</title>
        <authorList>
            <consortium name="The Broad Institute Genomics Platform"/>
            <consortium name="The Broad Institute Genome Sequencing Center for Infectious Disease"/>
            <person name="Wu L."/>
            <person name="Ma J."/>
        </authorList>
    </citation>
    <scope>NUCLEOTIDE SEQUENCE [LARGE SCALE GENOMIC DNA]</scope>
    <source>
        <strain evidence="2">NBRC 111981</strain>
    </source>
</reference>
<evidence type="ECO:0000313" key="2">
    <source>
        <dbReference type="Proteomes" id="UP001156627"/>
    </source>
</evidence>
<proteinExistence type="predicted"/>
<protein>
    <submittedName>
        <fullName evidence="1">Uncharacterized protein</fullName>
    </submittedName>
</protein>